<dbReference type="AlphaFoldDB" id="A0A0G1UAX1"/>
<evidence type="ECO:0000256" key="4">
    <source>
        <dbReference type="ARBA" id="ARBA00022679"/>
    </source>
</evidence>
<dbReference type="EMBL" id="LCPF01000002">
    <property type="protein sequence ID" value="KKU91269.1"/>
    <property type="molecule type" value="Genomic_DNA"/>
</dbReference>
<dbReference type="InterPro" id="IPR029044">
    <property type="entry name" value="Nucleotide-diphossugar_trans"/>
</dbReference>
<accession>A0A0G1UAX1</accession>
<dbReference type="GO" id="GO:0016757">
    <property type="term" value="F:glycosyltransferase activity"/>
    <property type="evidence" value="ECO:0007669"/>
    <property type="project" value="UniProtKB-KW"/>
</dbReference>
<sequence>MISFIIPTKNEGKTLEKTLRCLIRYSGSREIIVSDGRSTDETAAIAEKYADQVIEYKGIGKQGIAAGRNAGAAAAKGDLLLFLDADMCIDKPDDFFGAAIACFEKDSGLVGLTVNLRVFPEMATWADRFIFGALSIQYRLENNFLGIGAASGEFQMVRANAFRRVGGYNERLAAAEDHDLFRRLRKIGRTRFEKTLTVFHTGRRAHAVGWPKLLLTWAINGLSVLIFKRSASKEWEEVR</sequence>
<comment type="subcellular location">
    <subcellularLocation>
        <location evidence="1">Cell membrane</location>
    </subcellularLocation>
</comment>
<dbReference type="PANTHER" id="PTHR43646:SF2">
    <property type="entry name" value="GLYCOSYLTRANSFERASE 2-LIKE DOMAIN-CONTAINING PROTEIN"/>
    <property type="match status" value="1"/>
</dbReference>
<feature type="domain" description="Glycosyltransferase 2-like" evidence="6">
    <location>
        <begin position="3"/>
        <end position="106"/>
    </location>
</feature>
<dbReference type="PANTHER" id="PTHR43646">
    <property type="entry name" value="GLYCOSYLTRANSFERASE"/>
    <property type="match status" value="1"/>
</dbReference>
<reference evidence="7 8" key="1">
    <citation type="journal article" date="2015" name="Nature">
        <title>rRNA introns, odd ribosomes, and small enigmatic genomes across a large radiation of phyla.</title>
        <authorList>
            <person name="Brown C.T."/>
            <person name="Hug L.A."/>
            <person name="Thomas B.C."/>
            <person name="Sharon I."/>
            <person name="Castelle C.J."/>
            <person name="Singh A."/>
            <person name="Wilkins M.J."/>
            <person name="Williams K.H."/>
            <person name="Banfield J.F."/>
        </authorList>
    </citation>
    <scope>NUCLEOTIDE SEQUENCE [LARGE SCALE GENOMIC DNA]</scope>
</reference>
<dbReference type="Proteomes" id="UP000034956">
    <property type="component" value="Unassembled WGS sequence"/>
</dbReference>
<evidence type="ECO:0000256" key="5">
    <source>
        <dbReference type="ARBA" id="ARBA00023136"/>
    </source>
</evidence>
<dbReference type="GO" id="GO:0005886">
    <property type="term" value="C:plasma membrane"/>
    <property type="evidence" value="ECO:0007669"/>
    <property type="project" value="UniProtKB-SubCell"/>
</dbReference>
<dbReference type="SUPFAM" id="SSF53448">
    <property type="entry name" value="Nucleotide-diphospho-sugar transferases"/>
    <property type="match status" value="1"/>
</dbReference>
<evidence type="ECO:0000313" key="8">
    <source>
        <dbReference type="Proteomes" id="UP000034956"/>
    </source>
</evidence>
<keyword evidence="3" id="KW-0328">Glycosyltransferase</keyword>
<keyword evidence="5" id="KW-0472">Membrane</keyword>
<dbReference type="Pfam" id="PF00535">
    <property type="entry name" value="Glycos_transf_2"/>
    <property type="match status" value="1"/>
</dbReference>
<name>A0A0G1UAX1_9BACT</name>
<dbReference type="Gene3D" id="3.90.550.10">
    <property type="entry name" value="Spore Coat Polysaccharide Biosynthesis Protein SpsA, Chain A"/>
    <property type="match status" value="1"/>
</dbReference>
<dbReference type="InterPro" id="IPR001173">
    <property type="entry name" value="Glyco_trans_2-like"/>
</dbReference>
<evidence type="ECO:0000256" key="1">
    <source>
        <dbReference type="ARBA" id="ARBA00004236"/>
    </source>
</evidence>
<protein>
    <submittedName>
        <fullName evidence="7">Glycosyl transferase family 2</fullName>
    </submittedName>
</protein>
<evidence type="ECO:0000256" key="3">
    <source>
        <dbReference type="ARBA" id="ARBA00022676"/>
    </source>
</evidence>
<evidence type="ECO:0000256" key="2">
    <source>
        <dbReference type="ARBA" id="ARBA00022475"/>
    </source>
</evidence>
<gene>
    <name evidence="7" type="ORF">UY23_C0002G0008</name>
</gene>
<evidence type="ECO:0000259" key="6">
    <source>
        <dbReference type="Pfam" id="PF00535"/>
    </source>
</evidence>
<proteinExistence type="predicted"/>
<comment type="caution">
    <text evidence="7">The sequence shown here is derived from an EMBL/GenBank/DDBJ whole genome shotgun (WGS) entry which is preliminary data.</text>
</comment>
<organism evidence="7 8">
    <name type="scientific">Candidatus Jorgensenbacteria bacterium GW2011_GWA1_48_11</name>
    <dbReference type="NCBI Taxonomy" id="1618660"/>
    <lineage>
        <taxon>Bacteria</taxon>
        <taxon>Candidatus Joergenseniibacteriota</taxon>
    </lineage>
</organism>
<evidence type="ECO:0000313" key="7">
    <source>
        <dbReference type="EMBL" id="KKU91269.1"/>
    </source>
</evidence>
<keyword evidence="4 7" id="KW-0808">Transferase</keyword>
<keyword evidence="2" id="KW-1003">Cell membrane</keyword>